<keyword evidence="4" id="KW-1185">Reference proteome</keyword>
<dbReference type="PANTHER" id="PTHR43096">
    <property type="entry name" value="DNAJ HOMOLOG 1, MITOCHONDRIAL-RELATED"/>
    <property type="match status" value="1"/>
</dbReference>
<dbReference type="Proteomes" id="UP000026915">
    <property type="component" value="Chromosome 5"/>
</dbReference>
<evidence type="ECO:0000256" key="1">
    <source>
        <dbReference type="SAM" id="Phobius"/>
    </source>
</evidence>
<dbReference type="InParanoid" id="A0A061F2X0"/>
<feature type="transmembrane region" description="Helical" evidence="1">
    <location>
        <begin position="415"/>
        <end position="433"/>
    </location>
</feature>
<organism evidence="3 4">
    <name type="scientific">Theobroma cacao</name>
    <name type="common">Cacao</name>
    <name type="synonym">Cocoa</name>
    <dbReference type="NCBI Taxonomy" id="3641"/>
    <lineage>
        <taxon>Eukaryota</taxon>
        <taxon>Viridiplantae</taxon>
        <taxon>Streptophyta</taxon>
        <taxon>Embryophyta</taxon>
        <taxon>Tracheophyta</taxon>
        <taxon>Spermatophyta</taxon>
        <taxon>Magnoliopsida</taxon>
        <taxon>eudicotyledons</taxon>
        <taxon>Gunneridae</taxon>
        <taxon>Pentapetalae</taxon>
        <taxon>rosids</taxon>
        <taxon>malvids</taxon>
        <taxon>Malvales</taxon>
        <taxon>Malvaceae</taxon>
        <taxon>Byttnerioideae</taxon>
        <taxon>Theobroma</taxon>
    </lineage>
</organism>
<protein>
    <submittedName>
        <fullName evidence="3">Chaperone DnaJ-domain superfamily protein, putative isoform 1</fullName>
    </submittedName>
</protein>
<feature type="transmembrane region" description="Helical" evidence="1">
    <location>
        <begin position="386"/>
        <end position="409"/>
    </location>
</feature>
<dbReference type="STRING" id="3641.A0A061F2X0"/>
<dbReference type="FunCoup" id="A0A061F2X0">
    <property type="interactions" value="110"/>
</dbReference>
<dbReference type="Gene3D" id="1.10.287.110">
    <property type="entry name" value="DnaJ domain"/>
    <property type="match status" value="1"/>
</dbReference>
<dbReference type="GO" id="GO:0051082">
    <property type="term" value="F:unfolded protein binding"/>
    <property type="evidence" value="ECO:0000318"/>
    <property type="project" value="GO_Central"/>
</dbReference>
<proteinExistence type="predicted"/>
<dbReference type="GO" id="GO:0042026">
    <property type="term" value="P:protein refolding"/>
    <property type="evidence" value="ECO:0000318"/>
    <property type="project" value="GO_Central"/>
</dbReference>
<dbReference type="InterPro" id="IPR001623">
    <property type="entry name" value="DnaJ_domain"/>
</dbReference>
<keyword evidence="1" id="KW-0812">Transmembrane</keyword>
<feature type="transmembrane region" description="Helical" evidence="1">
    <location>
        <begin position="349"/>
        <end position="374"/>
    </location>
</feature>
<dbReference type="SMART" id="SM00271">
    <property type="entry name" value="DnaJ"/>
    <property type="match status" value="1"/>
</dbReference>
<dbReference type="GO" id="GO:0005737">
    <property type="term" value="C:cytoplasm"/>
    <property type="evidence" value="ECO:0000318"/>
    <property type="project" value="GO_Central"/>
</dbReference>
<keyword evidence="1" id="KW-0472">Membrane</keyword>
<sequence>MQAHLLVGPTPVNGFYSSSSSFISNGSLSISASPFTGNWPYPHNSPRKSRNRWIPPPSSSFASAAGIDGEQNHYSVLGVARNASSADIKRAYRLLALKYHPDVSKDSQAGEMFKSIRHAYEDNMVAVQFCGGIGVMGVVIAYKTLNNWDSVTYNGWNFGLTSTKVWVFQARMWLPYAKLLKGGIVSRAAFPRFSFGATTLNIDLLRKEEKKGEREGEREGELWITTLMLSSEFPKYEQELLLTSYHESLLLLGLLLWIVTRVQYDRALTFQEDVGRSYKGKWNNSPEFEDGVRQYRWAEIKRKMQEERFGERYKVNDEYSSFYDETDDEEEDENLHQERGSFIEVLKSAFITLFLLQTFGSLFSLTFSSLMALFDKKLDAGYKIGYVVAWVLGGRGGILLTLCISFASWVCGKTGSSIVVLVVVAMWVGSNLARYAPLPQGALLALMYMSIKLQVDLK</sequence>
<dbReference type="InterPro" id="IPR036869">
    <property type="entry name" value="J_dom_sf"/>
</dbReference>
<feature type="domain" description="J" evidence="2">
    <location>
        <begin position="72"/>
        <end position="157"/>
    </location>
</feature>
<evidence type="ECO:0000313" key="3">
    <source>
        <dbReference type="EMBL" id="EOY11228.1"/>
    </source>
</evidence>
<dbReference type="PANTHER" id="PTHR43096:SF58">
    <property type="entry name" value="CHAPERONE DNAJ-DOMAIN SUPERFAMILY PROTEIN"/>
    <property type="match status" value="1"/>
</dbReference>
<dbReference type="EMBL" id="CM001883">
    <property type="protein sequence ID" value="EOY11228.1"/>
    <property type="molecule type" value="Genomic_DNA"/>
</dbReference>
<dbReference type="eggNOG" id="KOG0715">
    <property type="taxonomic scope" value="Eukaryota"/>
</dbReference>
<dbReference type="Gramene" id="EOY11228">
    <property type="protein sequence ID" value="EOY11228"/>
    <property type="gene ID" value="TCM_026469"/>
</dbReference>
<accession>A0A061F2X0</accession>
<dbReference type="SUPFAM" id="SSF46565">
    <property type="entry name" value="Chaperone J-domain"/>
    <property type="match status" value="1"/>
</dbReference>
<dbReference type="Pfam" id="PF00226">
    <property type="entry name" value="DnaJ"/>
    <property type="match status" value="1"/>
</dbReference>
<dbReference type="AlphaFoldDB" id="A0A061F2X0"/>
<name>A0A061F2X0_THECC</name>
<dbReference type="CDD" id="cd06257">
    <property type="entry name" value="DnaJ"/>
    <property type="match status" value="1"/>
</dbReference>
<evidence type="ECO:0000259" key="2">
    <source>
        <dbReference type="PROSITE" id="PS50076"/>
    </source>
</evidence>
<keyword evidence="1" id="KW-1133">Transmembrane helix</keyword>
<gene>
    <name evidence="3" type="ORF">TCM_026469</name>
</gene>
<dbReference type="PROSITE" id="PS50076">
    <property type="entry name" value="DNAJ_2"/>
    <property type="match status" value="1"/>
</dbReference>
<reference evidence="3 4" key="1">
    <citation type="journal article" date="2013" name="Genome Biol.">
        <title>The genome sequence of the most widely cultivated cacao type and its use to identify candidate genes regulating pod color.</title>
        <authorList>
            <person name="Motamayor J.C."/>
            <person name="Mockaitis K."/>
            <person name="Schmutz J."/>
            <person name="Haiminen N."/>
            <person name="Iii D.L."/>
            <person name="Cornejo O."/>
            <person name="Findley S.D."/>
            <person name="Zheng P."/>
            <person name="Utro F."/>
            <person name="Royaert S."/>
            <person name="Saski C."/>
            <person name="Jenkins J."/>
            <person name="Podicheti R."/>
            <person name="Zhao M."/>
            <person name="Scheffler B.E."/>
            <person name="Stack J.C."/>
            <person name="Feltus F.A."/>
            <person name="Mustiga G.M."/>
            <person name="Amores F."/>
            <person name="Phillips W."/>
            <person name="Marelli J.P."/>
            <person name="May G.D."/>
            <person name="Shapiro H."/>
            <person name="Ma J."/>
            <person name="Bustamante C.D."/>
            <person name="Schnell R.J."/>
            <person name="Main D."/>
            <person name="Gilbert D."/>
            <person name="Parida L."/>
            <person name="Kuhn D.N."/>
        </authorList>
    </citation>
    <scope>NUCLEOTIDE SEQUENCE [LARGE SCALE GENOMIC DNA]</scope>
    <source>
        <strain evidence="4">cv. Matina 1-6</strain>
    </source>
</reference>
<evidence type="ECO:0000313" key="4">
    <source>
        <dbReference type="Proteomes" id="UP000026915"/>
    </source>
</evidence>
<dbReference type="PRINTS" id="PR00625">
    <property type="entry name" value="JDOMAIN"/>
</dbReference>